<comment type="subcellular location">
    <subcellularLocation>
        <location evidence="1">Cell membrane</location>
        <topology evidence="1">Multi-pass membrane protein</topology>
    </subcellularLocation>
</comment>
<evidence type="ECO:0000256" key="7">
    <source>
        <dbReference type="SAM" id="Phobius"/>
    </source>
</evidence>
<evidence type="ECO:0000256" key="6">
    <source>
        <dbReference type="ARBA" id="ARBA00023136"/>
    </source>
</evidence>
<evidence type="ECO:0000313" key="9">
    <source>
        <dbReference type="EMBL" id="ADB53084.1"/>
    </source>
</evidence>
<sequence length="245" mass="25703">MTTLLRVEIVQTPLALDLLVVFVGAISGGLVAVVRGYDVAGVVSLAIATGIGGSMLRDVLLNQLPVALDNPWYLATALGGATLVFFFAGTLQRMGAVVLIADALLLGLYGIVGAEKAIANGLELLPAILLGLITTIGGGALRDVLTGRTPEVFEKGELYAIAALAGVLVFVGLDRLDVSLTIAVVAGTAVTFATRIGAWRRGWTAPTAIAADEALLARLQTVRRARGEGETEERARRRRRYRRGS</sequence>
<protein>
    <recommendedName>
        <fullName evidence="8">Glycine transporter domain-containing protein</fullName>
    </recommendedName>
</protein>
<evidence type="ECO:0000256" key="3">
    <source>
        <dbReference type="ARBA" id="ARBA00022475"/>
    </source>
</evidence>
<feature type="domain" description="Glycine transporter" evidence="8">
    <location>
        <begin position="100"/>
        <end position="174"/>
    </location>
</feature>
<dbReference type="Proteomes" id="UP000008229">
    <property type="component" value="Chromosome"/>
</dbReference>
<reference evidence="10" key="2">
    <citation type="submission" date="2010-01" db="EMBL/GenBank/DDBJ databases">
        <title>The complete genome of Conexibacter woesei DSM 14684.</title>
        <authorList>
            <consortium name="US DOE Joint Genome Institute (JGI-PGF)"/>
            <person name="Lucas S."/>
            <person name="Copeland A."/>
            <person name="Lapidus A."/>
            <person name="Glavina del Rio T."/>
            <person name="Dalin E."/>
            <person name="Tice H."/>
            <person name="Bruce D."/>
            <person name="Goodwin L."/>
            <person name="Pitluck S."/>
            <person name="Kyrpides N."/>
            <person name="Mavromatis K."/>
            <person name="Ivanova N."/>
            <person name="Mikhailova N."/>
            <person name="Chertkov O."/>
            <person name="Brettin T."/>
            <person name="Detter J.C."/>
            <person name="Han C."/>
            <person name="Larimer F."/>
            <person name="Land M."/>
            <person name="Hauser L."/>
            <person name="Markowitz V."/>
            <person name="Cheng J.-F."/>
            <person name="Hugenholtz P."/>
            <person name="Woyke T."/>
            <person name="Wu D."/>
            <person name="Pukall R."/>
            <person name="Steenblock K."/>
            <person name="Schneider S."/>
            <person name="Klenk H.-P."/>
            <person name="Eisen J.A."/>
        </authorList>
    </citation>
    <scope>NUCLEOTIDE SEQUENCE [LARGE SCALE GENOMIC DNA]</scope>
    <source>
        <strain evidence="10">DSM 14684 / CIP 108061 / JCM 11494 / NBRC 100937 / ID131577</strain>
    </source>
</reference>
<feature type="domain" description="Glycine transporter" evidence="8">
    <location>
        <begin position="15"/>
        <end position="88"/>
    </location>
</feature>
<keyword evidence="4 7" id="KW-0812">Transmembrane</keyword>
<dbReference type="AlphaFoldDB" id="D3F9Y9"/>
<feature type="transmembrane region" description="Helical" evidence="7">
    <location>
        <begin position="124"/>
        <end position="145"/>
    </location>
</feature>
<feature type="transmembrane region" description="Helical" evidence="7">
    <location>
        <begin position="72"/>
        <end position="89"/>
    </location>
</feature>
<reference evidence="9 10" key="1">
    <citation type="journal article" date="2010" name="Stand. Genomic Sci.">
        <title>Complete genome sequence of Conexibacter woesei type strain (ID131577).</title>
        <authorList>
            <person name="Pukall R."/>
            <person name="Lapidus A."/>
            <person name="Glavina Del Rio T."/>
            <person name="Copeland A."/>
            <person name="Tice H."/>
            <person name="Cheng J.-F."/>
            <person name="Lucas S."/>
            <person name="Chen F."/>
            <person name="Nolan M."/>
            <person name="Bruce D."/>
            <person name="Goodwin L."/>
            <person name="Pitluck S."/>
            <person name="Mavromatis K."/>
            <person name="Ivanova N."/>
            <person name="Ovchinnikova G."/>
            <person name="Pati A."/>
            <person name="Chen A."/>
            <person name="Palaniappan K."/>
            <person name="Land M."/>
            <person name="Hauser L."/>
            <person name="Chang Y.-J."/>
            <person name="Jeffries C.D."/>
            <person name="Chain P."/>
            <person name="Meincke L."/>
            <person name="Sims D."/>
            <person name="Brettin T."/>
            <person name="Detter J.C."/>
            <person name="Rohde M."/>
            <person name="Goeker M."/>
            <person name="Bristow J."/>
            <person name="Eisen J.A."/>
            <person name="Markowitz V."/>
            <person name="Kyrpides N.C."/>
            <person name="Klenk H.-P."/>
            <person name="Hugenholtz P."/>
        </authorList>
    </citation>
    <scope>NUCLEOTIDE SEQUENCE [LARGE SCALE GENOMIC DNA]</scope>
    <source>
        <strain evidence="10">DSM 14684 / CIP 108061 / JCM 11494 / NBRC 100937 / ID131577</strain>
    </source>
</reference>
<evidence type="ECO:0000256" key="1">
    <source>
        <dbReference type="ARBA" id="ARBA00004651"/>
    </source>
</evidence>
<feature type="transmembrane region" description="Helical" evidence="7">
    <location>
        <begin position="41"/>
        <end position="60"/>
    </location>
</feature>
<keyword evidence="5 7" id="KW-1133">Transmembrane helix</keyword>
<evidence type="ECO:0000256" key="4">
    <source>
        <dbReference type="ARBA" id="ARBA00022692"/>
    </source>
</evidence>
<dbReference type="eggNOG" id="COG2860">
    <property type="taxonomic scope" value="Bacteria"/>
</dbReference>
<comment type="similarity">
    <text evidence="2">Belongs to the UPF0126 family.</text>
</comment>
<dbReference type="HOGENOM" id="CLU_064906_3_0_11"/>
<keyword evidence="6 7" id="KW-0472">Membrane</keyword>
<feature type="transmembrane region" description="Helical" evidence="7">
    <location>
        <begin position="179"/>
        <end position="198"/>
    </location>
</feature>
<dbReference type="InterPro" id="IPR005115">
    <property type="entry name" value="Gly_transporter"/>
</dbReference>
<dbReference type="GO" id="GO:0005886">
    <property type="term" value="C:plasma membrane"/>
    <property type="evidence" value="ECO:0007669"/>
    <property type="project" value="UniProtKB-SubCell"/>
</dbReference>
<keyword evidence="10" id="KW-1185">Reference proteome</keyword>
<proteinExistence type="inferred from homology"/>
<evidence type="ECO:0000256" key="2">
    <source>
        <dbReference type="ARBA" id="ARBA00008193"/>
    </source>
</evidence>
<accession>D3F9Y9</accession>
<feature type="transmembrane region" description="Helical" evidence="7">
    <location>
        <begin position="14"/>
        <end position="34"/>
    </location>
</feature>
<evidence type="ECO:0000313" key="10">
    <source>
        <dbReference type="Proteomes" id="UP000008229"/>
    </source>
</evidence>
<name>D3F9Y9_CONWI</name>
<gene>
    <name evidence="9" type="ordered locus">Cwoe_4671</name>
</gene>
<feature type="transmembrane region" description="Helical" evidence="7">
    <location>
        <begin position="96"/>
        <end position="112"/>
    </location>
</feature>
<feature type="transmembrane region" description="Helical" evidence="7">
    <location>
        <begin position="157"/>
        <end position="173"/>
    </location>
</feature>
<keyword evidence="3" id="KW-1003">Cell membrane</keyword>
<evidence type="ECO:0000256" key="5">
    <source>
        <dbReference type="ARBA" id="ARBA00022989"/>
    </source>
</evidence>
<dbReference type="KEGG" id="cwo:Cwoe_4671"/>
<dbReference type="PANTHER" id="PTHR30506">
    <property type="entry name" value="INNER MEMBRANE PROTEIN"/>
    <property type="match status" value="1"/>
</dbReference>
<organism evidence="9 10">
    <name type="scientific">Conexibacter woesei (strain DSM 14684 / CCUG 47730 / CIP 108061 / JCM 11494 / NBRC 100937 / ID131577)</name>
    <dbReference type="NCBI Taxonomy" id="469383"/>
    <lineage>
        <taxon>Bacteria</taxon>
        <taxon>Bacillati</taxon>
        <taxon>Actinomycetota</taxon>
        <taxon>Thermoleophilia</taxon>
        <taxon>Solirubrobacterales</taxon>
        <taxon>Conexibacteraceae</taxon>
        <taxon>Conexibacter</taxon>
    </lineage>
</organism>
<dbReference type="Pfam" id="PF03458">
    <property type="entry name" value="Gly_transporter"/>
    <property type="match status" value="2"/>
</dbReference>
<evidence type="ECO:0000259" key="8">
    <source>
        <dbReference type="Pfam" id="PF03458"/>
    </source>
</evidence>
<dbReference type="EMBL" id="CP001854">
    <property type="protein sequence ID" value="ADB53084.1"/>
    <property type="molecule type" value="Genomic_DNA"/>
</dbReference>
<dbReference type="PANTHER" id="PTHR30506:SF3">
    <property type="entry name" value="UPF0126 INNER MEMBRANE PROTEIN YADS-RELATED"/>
    <property type="match status" value="1"/>
</dbReference>